<keyword evidence="6" id="KW-1185">Reference proteome</keyword>
<dbReference type="InterPro" id="IPR000210">
    <property type="entry name" value="BTB/POZ_dom"/>
</dbReference>
<evidence type="ECO:0008006" key="7">
    <source>
        <dbReference type="Google" id="ProtNLM"/>
    </source>
</evidence>
<reference evidence="5 6" key="1">
    <citation type="submission" date="2017-09" db="EMBL/GenBank/DDBJ databases">
        <authorList>
            <consortium name="International Durum Wheat Genome Sequencing Consortium (IDWGSC)"/>
            <person name="Milanesi L."/>
        </authorList>
    </citation>
    <scope>NUCLEOTIDE SEQUENCE [LARGE SCALE GENOMIC DNA]</scope>
    <source>
        <strain evidence="6">cv. Svevo</strain>
    </source>
</reference>
<dbReference type="Pfam" id="PF24570">
    <property type="entry name" value="BACK_BPM_SPOP"/>
    <property type="match status" value="1"/>
</dbReference>
<dbReference type="Gene3D" id="3.30.710.10">
    <property type="entry name" value="Potassium Channel Kv1.1, Chain A"/>
    <property type="match status" value="1"/>
</dbReference>
<dbReference type="InterPro" id="IPR011333">
    <property type="entry name" value="SKP1/BTB/POZ_sf"/>
</dbReference>
<dbReference type="OMA" id="ANCVDFI"/>
<feature type="domain" description="BPM/SPOP BACK" evidence="4">
    <location>
        <begin position="73"/>
        <end position="128"/>
    </location>
</feature>
<dbReference type="InterPro" id="IPR056423">
    <property type="entry name" value="BACK_BPM_SPOP"/>
</dbReference>
<dbReference type="GO" id="GO:0016567">
    <property type="term" value="P:protein ubiquitination"/>
    <property type="evidence" value="ECO:0007669"/>
    <property type="project" value="InterPro"/>
</dbReference>
<evidence type="ECO:0000313" key="5">
    <source>
        <dbReference type="EMBL" id="VAI92233.1"/>
    </source>
</evidence>
<evidence type="ECO:0000256" key="1">
    <source>
        <dbReference type="ARBA" id="ARBA00004906"/>
    </source>
</evidence>
<dbReference type="PANTHER" id="PTHR26379">
    <property type="entry name" value="BTB/POZ AND MATH DOMAIN-CONTAINING PROTEIN 1"/>
    <property type="match status" value="1"/>
</dbReference>
<dbReference type="InterPro" id="IPR045005">
    <property type="entry name" value="BPM1-6"/>
</dbReference>
<dbReference type="Gramene" id="TRITD7Bv1G198720.1">
    <property type="protein sequence ID" value="TRITD7Bv1G198720.1"/>
    <property type="gene ID" value="TRITD7Bv1G198720"/>
</dbReference>
<dbReference type="PANTHER" id="PTHR26379:SF507">
    <property type="entry name" value="BTB DOMAIN-CONTAINING PROTEIN"/>
    <property type="match status" value="1"/>
</dbReference>
<sequence length="136" mass="14966">MKEKCSQDVKIDDMEAQVFKALLRFIYTDTVPEFENQEDSVTLMAQHLFAAADRYGLDMLKLICSDNGINVNTVATTLALAEQHSCSQLKANCVDFIISTPTILDAVLAMDGYKHLASSCPSVVTDLLKSACSRKI</sequence>
<dbReference type="Pfam" id="PF00651">
    <property type="entry name" value="BTB"/>
    <property type="match status" value="1"/>
</dbReference>
<evidence type="ECO:0000259" key="3">
    <source>
        <dbReference type="Pfam" id="PF00651"/>
    </source>
</evidence>
<organism evidence="5 6">
    <name type="scientific">Triticum turgidum subsp. durum</name>
    <name type="common">Durum wheat</name>
    <name type="synonym">Triticum durum</name>
    <dbReference type="NCBI Taxonomy" id="4567"/>
    <lineage>
        <taxon>Eukaryota</taxon>
        <taxon>Viridiplantae</taxon>
        <taxon>Streptophyta</taxon>
        <taxon>Embryophyta</taxon>
        <taxon>Tracheophyta</taxon>
        <taxon>Spermatophyta</taxon>
        <taxon>Magnoliopsida</taxon>
        <taxon>Liliopsida</taxon>
        <taxon>Poales</taxon>
        <taxon>Poaceae</taxon>
        <taxon>BOP clade</taxon>
        <taxon>Pooideae</taxon>
        <taxon>Triticodae</taxon>
        <taxon>Triticeae</taxon>
        <taxon>Triticinae</taxon>
        <taxon>Triticum</taxon>
    </lineage>
</organism>
<comment type="pathway">
    <text evidence="1">Protein modification; protein ubiquitination.</text>
</comment>
<proteinExistence type="inferred from homology"/>
<dbReference type="SUPFAM" id="SSF54695">
    <property type="entry name" value="POZ domain"/>
    <property type="match status" value="1"/>
</dbReference>
<feature type="domain" description="BTB" evidence="3">
    <location>
        <begin position="4"/>
        <end position="66"/>
    </location>
</feature>
<dbReference type="AlphaFoldDB" id="A0A9R1ABB5"/>
<evidence type="ECO:0000256" key="2">
    <source>
        <dbReference type="ARBA" id="ARBA00010846"/>
    </source>
</evidence>
<accession>A0A9R1ABB5</accession>
<dbReference type="EMBL" id="LT934124">
    <property type="protein sequence ID" value="VAI92233.1"/>
    <property type="molecule type" value="Genomic_DNA"/>
</dbReference>
<protein>
    <recommendedName>
        <fullName evidence="7">BTB domain-containing protein</fullName>
    </recommendedName>
</protein>
<evidence type="ECO:0000313" key="6">
    <source>
        <dbReference type="Proteomes" id="UP000324705"/>
    </source>
</evidence>
<evidence type="ECO:0000259" key="4">
    <source>
        <dbReference type="Pfam" id="PF24570"/>
    </source>
</evidence>
<name>A0A9R1ABB5_TRITD</name>
<comment type="similarity">
    <text evidence="2">Belongs to the Tdpoz family.</text>
</comment>
<gene>
    <name evidence="5" type="ORF">TRITD_7Bv1G198720</name>
</gene>
<dbReference type="Proteomes" id="UP000324705">
    <property type="component" value="Chromosome 7B"/>
</dbReference>
<dbReference type="Gene3D" id="1.25.40.420">
    <property type="match status" value="1"/>
</dbReference>